<keyword evidence="4" id="KW-1185">Reference proteome</keyword>
<organism evidence="3 4">
    <name type="scientific">Christiangramia oceanisediminis</name>
    <dbReference type="NCBI Taxonomy" id="2920386"/>
    <lineage>
        <taxon>Bacteria</taxon>
        <taxon>Pseudomonadati</taxon>
        <taxon>Bacteroidota</taxon>
        <taxon>Flavobacteriia</taxon>
        <taxon>Flavobacteriales</taxon>
        <taxon>Flavobacteriaceae</taxon>
        <taxon>Christiangramia</taxon>
    </lineage>
</organism>
<keyword evidence="1" id="KW-0175">Coiled coil</keyword>
<evidence type="ECO:0000313" key="4">
    <source>
        <dbReference type="Proteomes" id="UP001155280"/>
    </source>
</evidence>
<feature type="region of interest" description="Disordered" evidence="2">
    <location>
        <begin position="192"/>
        <end position="214"/>
    </location>
</feature>
<dbReference type="RefSeq" id="WP_241552175.1">
    <property type="nucleotide sequence ID" value="NZ_JANCNS010000003.1"/>
</dbReference>
<dbReference type="AlphaFoldDB" id="A0A9X2RBX3"/>
<evidence type="ECO:0000313" key="3">
    <source>
        <dbReference type="EMBL" id="MCP9201309.1"/>
    </source>
</evidence>
<name>A0A9X2RBX3_9FLAO</name>
<dbReference type="Proteomes" id="UP001155280">
    <property type="component" value="Unassembled WGS sequence"/>
</dbReference>
<evidence type="ECO:0000256" key="1">
    <source>
        <dbReference type="SAM" id="Coils"/>
    </source>
</evidence>
<feature type="coiled-coil region" evidence="1">
    <location>
        <begin position="127"/>
        <end position="157"/>
    </location>
</feature>
<proteinExistence type="predicted"/>
<reference evidence="3" key="1">
    <citation type="submission" date="2022-07" db="EMBL/GenBank/DDBJ databases">
        <title>Gramela sediminis sp. nov., isolated from deep-sea sediment of the Indian Ocean.</title>
        <authorList>
            <person name="Shi H."/>
        </authorList>
    </citation>
    <scope>NUCLEOTIDE SEQUENCE</scope>
    <source>
        <strain evidence="3">GC03-9</strain>
    </source>
</reference>
<accession>A0A9X2RBX3</accession>
<protein>
    <submittedName>
        <fullName evidence="3">Uncharacterized protein</fullName>
    </submittedName>
</protein>
<sequence>MNYITHLNEVLESFSKDMRLNPRHVSVYMALFRQWNREHFPNWMTISRKEIMQVSKLGSTSTYHRIIKDLDSWKYISYRPSFRQKPASKVKVLRIIKKGIPLERRLSPKGSSLVGRPRPIGEQLTIYNKLKNIKEFLDEKNESLKEAFQKKKLDEKEYPNFLLWLDQHFLNWDTARMDTKEIVSRWLTETSNLPTASHNGDNQEKKEKRYDQPL</sequence>
<comment type="caution">
    <text evidence="3">The sequence shown here is derived from an EMBL/GenBank/DDBJ whole genome shotgun (WGS) entry which is preliminary data.</text>
</comment>
<evidence type="ECO:0000256" key="2">
    <source>
        <dbReference type="SAM" id="MobiDB-lite"/>
    </source>
</evidence>
<gene>
    <name evidence="3" type="ORF">MKO06_15475</name>
</gene>
<feature type="compositionally biased region" description="Basic and acidic residues" evidence="2">
    <location>
        <begin position="201"/>
        <end position="214"/>
    </location>
</feature>
<dbReference type="EMBL" id="JANCNS010000003">
    <property type="protein sequence ID" value="MCP9201309.1"/>
    <property type="molecule type" value="Genomic_DNA"/>
</dbReference>